<dbReference type="GO" id="GO:0016705">
    <property type="term" value="F:oxidoreductase activity, acting on paired donors, with incorporation or reduction of molecular oxygen"/>
    <property type="evidence" value="ECO:0007669"/>
    <property type="project" value="InterPro"/>
</dbReference>
<evidence type="ECO:0000256" key="4">
    <source>
        <dbReference type="ARBA" id="ARBA00023002"/>
    </source>
</evidence>
<dbReference type="SMART" id="SM00702">
    <property type="entry name" value="P4Hc"/>
    <property type="match status" value="1"/>
</dbReference>
<dbReference type="EnsemblProtists" id="EOD12916">
    <property type="protein sequence ID" value="EOD12916"/>
    <property type="gene ID" value="EMIHUDRAFT_213159"/>
</dbReference>
<dbReference type="SUPFAM" id="SSF53756">
    <property type="entry name" value="UDP-Glycosyltransferase/glycogen phosphorylase"/>
    <property type="match status" value="1"/>
</dbReference>
<dbReference type="InterPro" id="IPR006620">
    <property type="entry name" value="Pro_4_hyd_alph"/>
</dbReference>
<dbReference type="Pfam" id="PF13640">
    <property type="entry name" value="2OG-FeII_Oxy_3"/>
    <property type="match status" value="1"/>
</dbReference>
<keyword evidence="3" id="KW-0223">Dioxygenase</keyword>
<dbReference type="PaxDb" id="2903-EOD12916"/>
<keyword evidence="7" id="KW-1185">Reference proteome</keyword>
<sequence>MRVDAHGVHLCTLNLTVPVPFFSNLMEMGDCASRALPPVPLSELMRLLEQETPEDYWSSPRGFVVHGGRVGSTALANMLGSLPDVVALKEPEAFTDLLLSAAPSADEADSPLRSLTHAFRARALRAVAHLFFRASASLRLGATNDRAYAGRTSLVVKLSTAGTAWPSSLRLLRAAFPSTPFVYLVREPAASLASLLAPASRLELHDAPCLRWRARLPEHQLPGLLAVAGAADPLELSAEQYCAAHVHALYAAMGRQLDEDRASGGESREGGSLGRGVSLGAPLSLVIDHSDLPDAVPSRPSRRCDAADDEALAASAIAELGMGRFRRGDLFGAEACWLAALKRPDGADSTRASIALNLAMLEDLLERRTRRRVLIPPRVSSAPLYPRAETLEAARAHDAARRRATEASLPSLDPAVAVYDGVLSDDLCDEIIAAFESAEGRAEHYAGSVSRGDGFVVDTEGKLTTEIDVSRSPSAVWQGVDLLLLQGVLRALADYSELNPGVDAPQQMRDEGFRLKRYLPSEPPEPPQHHAWHVDSGSSGTGCRAIAALLYLNDVPSGGETVFMRPQPVEVRPARGRLLLFPAGLGFVHAGAPPHSAAKYVASNFLSSCGEPPVEAAHFFPPLPLLNASRVHELRTRWATPPHAVRAGGGAYLEASQTPPDCSTARLLIAGGDPKDFEGVGSTLMAAVYAQAQAVHSHRTLLWGPRETHPPIFRGANCSAEAASDTFGFSCYFERLGSCEWHAHVFRSEALRFIPEPYSDVSRVTMSTPLRGAALYVPPPPLHALLPSSVGDSAVRTAECWAGAVARRVLRLRKSVRSYLEARLAESSSGGGGDAQSPRFSAASAFSTSPILGAHFRSGDIVTVVDVSGGTDRQYSNREMPRAEHLVEAAARLLPMLPTAADRNATGLPPLVYLATDDEDAAGIADALAGAANASVRFAGGAFRHAMGSHTTAFAATGMSDEHGLPLPYNQAASAVREIGGAAEVSAAQERVRRDALLDLFALSRCAGLVGAASSTFAVLARHWAVGRGHGLLGMVAWTDLDGVVSGELATGFLRGMRHGTKRIVGNGADRHQVALSRLLGRPLLPTDPPIQMDAATAVPIVPRDLFLQSVAPAWRSREPVTAHCACEPTVVPIKGDTDSDHPAKGCDVALLVNRGSAAYYGEVMNWEGAAGCWRRARMLPGRSAYAQFQIATNASVIGDVARTNLKELELRNFKEIGAAYANTREALVVRGGCREDEPENFKEDEIAASRRAPLLLHIDGWRGLAHSYALVAASLVSELASRCGVRLSWSDATSPFGNDRHRSRVTTPLPPNVRVLPPGEVPPGAVVVRIAWPIAEGSPSWGTLAHGMAVPTRLLTPSLYSLEGLASCGVPRERIALAPHGVSPAAYAPLDAEQRARRRKKRGWEGRFVFLHVGAGTPNKNLKMLLQAFASVAHSSRPLLVLKGLEALYGSSAKAKEALQAISPPLSVDGPDADVEIIGAQLSAADMAAMYQSADAYVSASMAEAFQLPLAEATAAGLQVVAPAGGAAEEIIDSRHAVLAPSILEPRSSGRGFVVRVDEAGLKEAMTFVLTNQTMAETARELGPSWATVRLSAEAAADAVLDAAFVGSW</sequence>
<evidence type="ECO:0000256" key="3">
    <source>
        <dbReference type="ARBA" id="ARBA00022964"/>
    </source>
</evidence>
<evidence type="ECO:0000313" key="7">
    <source>
        <dbReference type="Proteomes" id="UP000013827"/>
    </source>
</evidence>
<comment type="cofactor">
    <cofactor evidence="1">
        <name>L-ascorbate</name>
        <dbReference type="ChEBI" id="CHEBI:38290"/>
    </cofactor>
</comment>
<dbReference type="PANTHER" id="PTHR46656">
    <property type="entry name" value="PUTATIVE-RELATED"/>
    <property type="match status" value="1"/>
</dbReference>
<dbReference type="GeneID" id="17258988"/>
<evidence type="ECO:0000313" key="6">
    <source>
        <dbReference type="EnsemblProtists" id="EOD12916"/>
    </source>
</evidence>
<reference evidence="6" key="2">
    <citation type="submission" date="2024-10" db="UniProtKB">
        <authorList>
            <consortium name="EnsemblProtists"/>
        </authorList>
    </citation>
    <scope>IDENTIFICATION</scope>
</reference>
<proteinExistence type="predicted"/>
<dbReference type="Gene3D" id="3.40.50.300">
    <property type="entry name" value="P-loop containing nucleotide triphosphate hydrolases"/>
    <property type="match status" value="1"/>
</dbReference>
<name>A0A0D3INT1_EMIH1</name>
<dbReference type="GO" id="GO:0051213">
    <property type="term" value="F:dioxygenase activity"/>
    <property type="evidence" value="ECO:0007669"/>
    <property type="project" value="UniProtKB-KW"/>
</dbReference>
<evidence type="ECO:0000256" key="1">
    <source>
        <dbReference type="ARBA" id="ARBA00001961"/>
    </source>
</evidence>
<evidence type="ECO:0000256" key="2">
    <source>
        <dbReference type="ARBA" id="ARBA00022676"/>
    </source>
</evidence>
<keyword evidence="2" id="KW-0808">Transferase</keyword>
<dbReference type="InterPro" id="IPR001296">
    <property type="entry name" value="Glyco_trans_1"/>
</dbReference>
<keyword evidence="4" id="KW-0560">Oxidoreductase</keyword>
<dbReference type="eggNOG" id="ENOG502STMN">
    <property type="taxonomic scope" value="Eukaryota"/>
</dbReference>
<dbReference type="GO" id="GO:0005506">
    <property type="term" value="F:iron ion binding"/>
    <property type="evidence" value="ECO:0007669"/>
    <property type="project" value="InterPro"/>
</dbReference>
<dbReference type="Proteomes" id="UP000013827">
    <property type="component" value="Unassembled WGS sequence"/>
</dbReference>
<dbReference type="RefSeq" id="XP_005765345.1">
    <property type="nucleotide sequence ID" value="XM_005765288.1"/>
</dbReference>
<dbReference type="Gene3D" id="2.60.120.620">
    <property type="entry name" value="q2cbj1_9rhob like domain"/>
    <property type="match status" value="1"/>
</dbReference>
<dbReference type="SUPFAM" id="SSF52540">
    <property type="entry name" value="P-loop containing nucleoside triphosphate hydrolases"/>
    <property type="match status" value="1"/>
</dbReference>
<dbReference type="HOGENOM" id="CLU_243933_0_0_1"/>
<protein>
    <recommendedName>
        <fullName evidence="5">Prolyl 4-hydroxylase alpha subunit domain-containing protein</fullName>
    </recommendedName>
</protein>
<keyword evidence="2" id="KW-0328">Glycosyltransferase</keyword>
<reference evidence="7" key="1">
    <citation type="journal article" date="2013" name="Nature">
        <title>Pan genome of the phytoplankton Emiliania underpins its global distribution.</title>
        <authorList>
            <person name="Read B.A."/>
            <person name="Kegel J."/>
            <person name="Klute M.J."/>
            <person name="Kuo A."/>
            <person name="Lefebvre S.C."/>
            <person name="Maumus F."/>
            <person name="Mayer C."/>
            <person name="Miller J."/>
            <person name="Monier A."/>
            <person name="Salamov A."/>
            <person name="Young J."/>
            <person name="Aguilar M."/>
            <person name="Claverie J.M."/>
            <person name="Frickenhaus S."/>
            <person name="Gonzalez K."/>
            <person name="Herman E.K."/>
            <person name="Lin Y.C."/>
            <person name="Napier J."/>
            <person name="Ogata H."/>
            <person name="Sarno A.F."/>
            <person name="Shmutz J."/>
            <person name="Schroeder D."/>
            <person name="de Vargas C."/>
            <person name="Verret F."/>
            <person name="von Dassow P."/>
            <person name="Valentin K."/>
            <person name="Van de Peer Y."/>
            <person name="Wheeler G."/>
            <person name="Dacks J.B."/>
            <person name="Delwiche C.F."/>
            <person name="Dyhrman S.T."/>
            <person name="Glockner G."/>
            <person name="John U."/>
            <person name="Richards T."/>
            <person name="Worden A.Z."/>
            <person name="Zhang X."/>
            <person name="Grigoriev I.V."/>
            <person name="Allen A.E."/>
            <person name="Bidle K."/>
            <person name="Borodovsky M."/>
            <person name="Bowler C."/>
            <person name="Brownlee C."/>
            <person name="Cock J.M."/>
            <person name="Elias M."/>
            <person name="Gladyshev V.N."/>
            <person name="Groth M."/>
            <person name="Guda C."/>
            <person name="Hadaegh A."/>
            <person name="Iglesias-Rodriguez M.D."/>
            <person name="Jenkins J."/>
            <person name="Jones B.M."/>
            <person name="Lawson T."/>
            <person name="Leese F."/>
            <person name="Lindquist E."/>
            <person name="Lobanov A."/>
            <person name="Lomsadze A."/>
            <person name="Malik S.B."/>
            <person name="Marsh M.E."/>
            <person name="Mackinder L."/>
            <person name="Mock T."/>
            <person name="Mueller-Roeber B."/>
            <person name="Pagarete A."/>
            <person name="Parker M."/>
            <person name="Probert I."/>
            <person name="Quesneville H."/>
            <person name="Raines C."/>
            <person name="Rensing S.A."/>
            <person name="Riano-Pachon D.M."/>
            <person name="Richier S."/>
            <person name="Rokitta S."/>
            <person name="Shiraiwa Y."/>
            <person name="Soanes D.M."/>
            <person name="van der Giezen M."/>
            <person name="Wahlund T.M."/>
            <person name="Williams B."/>
            <person name="Wilson W."/>
            <person name="Wolfe G."/>
            <person name="Wurch L.L."/>
        </authorList>
    </citation>
    <scope>NUCLEOTIDE SEQUENCE</scope>
</reference>
<dbReference type="KEGG" id="ehx:EMIHUDRAFT_213159"/>
<dbReference type="PANTHER" id="PTHR46656:SF3">
    <property type="entry name" value="PUTATIVE-RELATED"/>
    <property type="match status" value="1"/>
</dbReference>
<accession>A0A0D3INT1</accession>
<evidence type="ECO:0000259" key="5">
    <source>
        <dbReference type="SMART" id="SM00702"/>
    </source>
</evidence>
<feature type="domain" description="Prolyl 4-hydroxylase alpha subunit" evidence="5">
    <location>
        <begin position="414"/>
        <end position="607"/>
    </location>
</feature>
<dbReference type="InterPro" id="IPR027417">
    <property type="entry name" value="P-loop_NTPase"/>
</dbReference>
<dbReference type="CDD" id="cd03801">
    <property type="entry name" value="GT4_PimA-like"/>
    <property type="match status" value="1"/>
</dbReference>
<dbReference type="Gene3D" id="3.40.50.11350">
    <property type="match status" value="1"/>
</dbReference>
<organism evidence="6 7">
    <name type="scientific">Emiliania huxleyi (strain CCMP1516)</name>
    <dbReference type="NCBI Taxonomy" id="280463"/>
    <lineage>
        <taxon>Eukaryota</taxon>
        <taxon>Haptista</taxon>
        <taxon>Haptophyta</taxon>
        <taxon>Prymnesiophyceae</taxon>
        <taxon>Isochrysidales</taxon>
        <taxon>Noelaerhabdaceae</taxon>
        <taxon>Emiliania</taxon>
    </lineage>
</organism>
<dbReference type="GO" id="GO:0016757">
    <property type="term" value="F:glycosyltransferase activity"/>
    <property type="evidence" value="ECO:0007669"/>
    <property type="project" value="UniProtKB-KW"/>
</dbReference>
<dbReference type="InterPro" id="IPR044862">
    <property type="entry name" value="Pro_4_hyd_alph_FE2OG_OXY"/>
</dbReference>
<dbReference type="Gene3D" id="3.40.50.2000">
    <property type="entry name" value="Glycogen Phosphorylase B"/>
    <property type="match status" value="1"/>
</dbReference>
<dbReference type="GO" id="GO:0031418">
    <property type="term" value="F:L-ascorbic acid binding"/>
    <property type="evidence" value="ECO:0007669"/>
    <property type="project" value="InterPro"/>
</dbReference>
<dbReference type="Pfam" id="PF00534">
    <property type="entry name" value="Glycos_transf_1"/>
    <property type="match status" value="1"/>
</dbReference>